<gene>
    <name evidence="2" type="ORF">ZHAS_00016453</name>
</gene>
<organism evidence="2">
    <name type="scientific">Anopheles sinensis</name>
    <name type="common">Mosquito</name>
    <dbReference type="NCBI Taxonomy" id="74873"/>
    <lineage>
        <taxon>Eukaryota</taxon>
        <taxon>Metazoa</taxon>
        <taxon>Ecdysozoa</taxon>
        <taxon>Arthropoda</taxon>
        <taxon>Hexapoda</taxon>
        <taxon>Insecta</taxon>
        <taxon>Pterygota</taxon>
        <taxon>Neoptera</taxon>
        <taxon>Endopterygota</taxon>
        <taxon>Diptera</taxon>
        <taxon>Nematocera</taxon>
        <taxon>Culicoidea</taxon>
        <taxon>Culicidae</taxon>
        <taxon>Anophelinae</taxon>
        <taxon>Anopheles</taxon>
    </lineage>
</organism>
<protein>
    <submittedName>
        <fullName evidence="2 3">Uncharacterized protein</fullName>
    </submittedName>
</protein>
<accession>A0A084WE24</accession>
<reference evidence="2 4" key="1">
    <citation type="journal article" date="2014" name="BMC Genomics">
        <title>Genome sequence of Anopheles sinensis provides insight into genetics basis of mosquito competence for malaria parasites.</title>
        <authorList>
            <person name="Zhou D."/>
            <person name="Zhang D."/>
            <person name="Ding G."/>
            <person name="Shi L."/>
            <person name="Hou Q."/>
            <person name="Ye Y."/>
            <person name="Xu Y."/>
            <person name="Zhou H."/>
            <person name="Xiong C."/>
            <person name="Li S."/>
            <person name="Yu J."/>
            <person name="Hong S."/>
            <person name="Yu X."/>
            <person name="Zou P."/>
            <person name="Chen C."/>
            <person name="Chang X."/>
            <person name="Wang W."/>
            <person name="Lv Y."/>
            <person name="Sun Y."/>
            <person name="Ma L."/>
            <person name="Shen B."/>
            <person name="Zhu C."/>
        </authorList>
    </citation>
    <scope>NUCLEOTIDE SEQUENCE [LARGE SCALE GENOMIC DNA]</scope>
</reference>
<evidence type="ECO:0000313" key="3">
    <source>
        <dbReference type="EnsemblMetazoa" id="ASIC016453-PA"/>
    </source>
</evidence>
<dbReference type="EnsemblMetazoa" id="ASIC016453-RA">
    <property type="protein sequence ID" value="ASIC016453-PA"/>
    <property type="gene ID" value="ASIC016453"/>
</dbReference>
<evidence type="ECO:0000256" key="1">
    <source>
        <dbReference type="SAM" id="MobiDB-lite"/>
    </source>
</evidence>
<dbReference type="EMBL" id="ATLV01023118">
    <property type="status" value="NOT_ANNOTATED_CDS"/>
    <property type="molecule type" value="Genomic_DNA"/>
</dbReference>
<name>A0A084WE24_ANOSI</name>
<evidence type="ECO:0000313" key="2">
    <source>
        <dbReference type="EMBL" id="KFB48468.1"/>
    </source>
</evidence>
<dbReference type="VEuPathDB" id="VectorBase:ASIC016453"/>
<sequence>MDRSGKHHQSRGVTVGYKPNHNQVWQVKNKQEPTFKKAPCNVHFSRNPWKLTGIRRILHRRRWDAFPPAHRNSKPNPAPFGGNCRQACLECRAGKWPALWENSTRKNVPCHTS</sequence>
<feature type="region of interest" description="Disordered" evidence="1">
    <location>
        <begin position="1"/>
        <end position="23"/>
    </location>
</feature>
<dbReference type="EMBL" id="KE525340">
    <property type="protein sequence ID" value="KFB48468.1"/>
    <property type="molecule type" value="Genomic_DNA"/>
</dbReference>
<feature type="compositionally biased region" description="Basic residues" evidence="1">
    <location>
        <begin position="1"/>
        <end position="10"/>
    </location>
</feature>
<keyword evidence="4" id="KW-1185">Reference proteome</keyword>
<dbReference type="AlphaFoldDB" id="A0A084WE24"/>
<dbReference type="Proteomes" id="UP000030765">
    <property type="component" value="Unassembled WGS sequence"/>
</dbReference>
<proteinExistence type="predicted"/>
<evidence type="ECO:0000313" key="4">
    <source>
        <dbReference type="Proteomes" id="UP000030765"/>
    </source>
</evidence>
<reference evidence="3" key="2">
    <citation type="submission" date="2020-05" db="UniProtKB">
        <authorList>
            <consortium name="EnsemblMetazoa"/>
        </authorList>
    </citation>
    <scope>IDENTIFICATION</scope>
</reference>